<dbReference type="EMBL" id="CAJOBJ010044242">
    <property type="protein sequence ID" value="CAF4342068.1"/>
    <property type="molecule type" value="Genomic_DNA"/>
</dbReference>
<accession>A0A8S2UFP8</accession>
<protein>
    <submittedName>
        <fullName evidence="1">Uncharacterized protein</fullName>
    </submittedName>
</protein>
<feature type="non-terminal residue" evidence="1">
    <location>
        <position position="1"/>
    </location>
</feature>
<evidence type="ECO:0000313" key="2">
    <source>
        <dbReference type="Proteomes" id="UP000681720"/>
    </source>
</evidence>
<name>A0A8S2UFP8_9BILA</name>
<gene>
    <name evidence="1" type="ORF">GIL414_LOCUS27588</name>
</gene>
<evidence type="ECO:0000313" key="1">
    <source>
        <dbReference type="EMBL" id="CAF4342068.1"/>
    </source>
</evidence>
<dbReference type="Proteomes" id="UP000681720">
    <property type="component" value="Unassembled WGS sequence"/>
</dbReference>
<comment type="caution">
    <text evidence="1">The sequence shown here is derived from an EMBL/GenBank/DDBJ whole genome shotgun (WGS) entry which is preliminary data.</text>
</comment>
<organism evidence="1 2">
    <name type="scientific">Rotaria magnacalcarata</name>
    <dbReference type="NCBI Taxonomy" id="392030"/>
    <lineage>
        <taxon>Eukaryota</taxon>
        <taxon>Metazoa</taxon>
        <taxon>Spiralia</taxon>
        <taxon>Gnathifera</taxon>
        <taxon>Rotifera</taxon>
        <taxon>Eurotatoria</taxon>
        <taxon>Bdelloidea</taxon>
        <taxon>Philodinida</taxon>
        <taxon>Philodinidae</taxon>
        <taxon>Rotaria</taxon>
    </lineage>
</organism>
<dbReference type="AlphaFoldDB" id="A0A8S2UFP8"/>
<feature type="non-terminal residue" evidence="1">
    <location>
        <position position="101"/>
    </location>
</feature>
<proteinExistence type="predicted"/>
<reference evidence="1" key="1">
    <citation type="submission" date="2021-02" db="EMBL/GenBank/DDBJ databases">
        <authorList>
            <person name="Nowell W R."/>
        </authorList>
    </citation>
    <scope>NUCLEOTIDE SEQUENCE</scope>
</reference>
<sequence>IAKLLSESNEKIAQLQREQALFMEIERQRRQENVMEKYRSEDRLNAQQRIEKQISIENQRLERQYNLTEKHRREDQLYEQTKREQDLRFALHQSSQQLEVE</sequence>